<organism evidence="2">
    <name type="scientific">Alexandrium monilatum</name>
    <dbReference type="NCBI Taxonomy" id="311494"/>
    <lineage>
        <taxon>Eukaryota</taxon>
        <taxon>Sar</taxon>
        <taxon>Alveolata</taxon>
        <taxon>Dinophyceae</taxon>
        <taxon>Gonyaulacales</taxon>
        <taxon>Pyrocystaceae</taxon>
        <taxon>Alexandrium</taxon>
    </lineage>
</organism>
<sequence>MTGEEAPPRCAYFLLLVTLSMSWSGSIGTASMLLETLFLAETRSEEVILMPFLLRYCRPEVVSTALSLVVTVVTSMGILIAMAVAGGIGALWSLFANRIGMKVACALNFAFQVLANLSIAWRPLFVFGYLASEVLGGCVGPVYNALLTSQFDNERHTQKFMMYSVAVSNVAYVLATGVSGVQPFWMGFVENAVAAFVCVVVILMVWGELRDASDKVKSPGAKPALRRHDLRIGGFVLLSLCGLMFTAVTSHFGGGAFLVFADKDITPVAGRRVPPQWFLTLRGITQGVLAWPIAWFYDCMPSVRYHVKLRLGFVFVAISFAILGVAGKLTSGGSINVLVVVAATVFNSLGELHFVPAMAATIATELPADMVGLFNGLYQGISSGAGIITGIGLVYYKVAGTVTFFMTLASLATLGLICLQLAVPALDYCFSEATMGEQLPLAVKSRVTLSS</sequence>
<feature type="transmembrane region" description="Helical" evidence="1">
    <location>
        <begin position="160"/>
        <end position="178"/>
    </location>
</feature>
<feature type="transmembrane region" description="Helical" evidence="1">
    <location>
        <begin position="335"/>
        <end position="355"/>
    </location>
</feature>
<evidence type="ECO:0000256" key="1">
    <source>
        <dbReference type="SAM" id="Phobius"/>
    </source>
</evidence>
<protein>
    <recommendedName>
        <fullName evidence="3">Major facilitator superfamily (MFS) profile domain-containing protein</fullName>
    </recommendedName>
</protein>
<keyword evidence="1" id="KW-0812">Transmembrane</keyword>
<feature type="transmembrane region" description="Helical" evidence="1">
    <location>
        <begin position="230"/>
        <end position="257"/>
    </location>
</feature>
<accession>A0A7S4Q9J3</accession>
<keyword evidence="1" id="KW-1133">Transmembrane helix</keyword>
<evidence type="ECO:0008006" key="3">
    <source>
        <dbReference type="Google" id="ProtNLM"/>
    </source>
</evidence>
<dbReference type="AlphaFoldDB" id="A0A7S4Q9J3"/>
<feature type="transmembrane region" description="Helical" evidence="1">
    <location>
        <begin position="127"/>
        <end position="148"/>
    </location>
</feature>
<dbReference type="EMBL" id="HBNR01022106">
    <property type="protein sequence ID" value="CAE4575129.1"/>
    <property type="molecule type" value="Transcribed_RNA"/>
</dbReference>
<proteinExistence type="predicted"/>
<dbReference type="Gene3D" id="1.20.1250.20">
    <property type="entry name" value="MFS general substrate transporter like domains"/>
    <property type="match status" value="1"/>
</dbReference>
<feature type="transmembrane region" description="Helical" evidence="1">
    <location>
        <begin position="277"/>
        <end position="297"/>
    </location>
</feature>
<name>A0A7S4Q9J3_9DINO</name>
<keyword evidence="1" id="KW-0472">Membrane</keyword>
<dbReference type="InterPro" id="IPR036259">
    <property type="entry name" value="MFS_trans_sf"/>
</dbReference>
<feature type="transmembrane region" description="Helical" evidence="1">
    <location>
        <begin position="12"/>
        <end position="34"/>
    </location>
</feature>
<evidence type="ECO:0000313" key="2">
    <source>
        <dbReference type="EMBL" id="CAE4575129.1"/>
    </source>
</evidence>
<feature type="transmembrane region" description="Helical" evidence="1">
    <location>
        <begin position="402"/>
        <end position="423"/>
    </location>
</feature>
<reference evidence="2" key="1">
    <citation type="submission" date="2021-01" db="EMBL/GenBank/DDBJ databases">
        <authorList>
            <person name="Corre E."/>
            <person name="Pelletier E."/>
            <person name="Niang G."/>
            <person name="Scheremetjew M."/>
            <person name="Finn R."/>
            <person name="Kale V."/>
            <person name="Holt S."/>
            <person name="Cochrane G."/>
            <person name="Meng A."/>
            <person name="Brown T."/>
            <person name="Cohen L."/>
        </authorList>
    </citation>
    <scope>NUCLEOTIDE SEQUENCE</scope>
    <source>
        <strain evidence="2">CCMP3105</strain>
    </source>
</reference>
<feature type="transmembrane region" description="Helical" evidence="1">
    <location>
        <begin position="103"/>
        <end position="121"/>
    </location>
</feature>
<feature type="transmembrane region" description="Helical" evidence="1">
    <location>
        <begin position="65"/>
        <end position="91"/>
    </location>
</feature>
<dbReference type="SUPFAM" id="SSF103473">
    <property type="entry name" value="MFS general substrate transporter"/>
    <property type="match status" value="1"/>
</dbReference>
<gene>
    <name evidence="2" type="ORF">AMON00008_LOCUS14748</name>
</gene>
<feature type="transmembrane region" description="Helical" evidence="1">
    <location>
        <begin position="376"/>
        <end position="396"/>
    </location>
</feature>
<feature type="transmembrane region" description="Helical" evidence="1">
    <location>
        <begin position="184"/>
        <end position="209"/>
    </location>
</feature>
<feature type="transmembrane region" description="Helical" evidence="1">
    <location>
        <begin position="309"/>
        <end position="329"/>
    </location>
</feature>